<name>A0ABP0FJH1_CLALP</name>
<sequence>MPDLLGKWLRGILEVKRFINWKKFAEDLEIDDRLLDAEEKGTKIIEQHLELLYMYHDRFGFSSEVQTKLKNKLHSQPLRDIPNDMQKELKTKIKGFFSNLEPTNAIDAGSCSSVHSDNMQKSNVFNGKRKTLTAQASGSRKKQRMSGFRFPFTLIPMKNNISRCEGCKAFFADQPSKDGKVIQHWETRKFKNENGELDKNMGNAYYHNNLKCVQRKHKKFTMKHLNSHD</sequence>
<dbReference type="EMBL" id="CAWYQH010000068">
    <property type="protein sequence ID" value="CAK8679797.1"/>
    <property type="molecule type" value="Genomic_DNA"/>
</dbReference>
<proteinExistence type="predicted"/>
<evidence type="ECO:0000313" key="2">
    <source>
        <dbReference type="EMBL" id="CAK8679797.1"/>
    </source>
</evidence>
<reference evidence="2 3" key="1">
    <citation type="submission" date="2024-02" db="EMBL/GenBank/DDBJ databases">
        <authorList>
            <person name="Daric V."/>
            <person name="Darras S."/>
        </authorList>
    </citation>
    <scope>NUCLEOTIDE SEQUENCE [LARGE SCALE GENOMIC DNA]</scope>
</reference>
<accession>A0ABP0FJH1</accession>
<dbReference type="Proteomes" id="UP001642483">
    <property type="component" value="Unassembled WGS sequence"/>
</dbReference>
<dbReference type="InterPro" id="IPR000488">
    <property type="entry name" value="Death_dom"/>
</dbReference>
<evidence type="ECO:0000313" key="3">
    <source>
        <dbReference type="Proteomes" id="UP001642483"/>
    </source>
</evidence>
<gene>
    <name evidence="2" type="ORF">CVLEPA_LOCUS10047</name>
</gene>
<organism evidence="2 3">
    <name type="scientific">Clavelina lepadiformis</name>
    <name type="common">Light-bulb sea squirt</name>
    <name type="synonym">Ascidia lepadiformis</name>
    <dbReference type="NCBI Taxonomy" id="159417"/>
    <lineage>
        <taxon>Eukaryota</taxon>
        <taxon>Metazoa</taxon>
        <taxon>Chordata</taxon>
        <taxon>Tunicata</taxon>
        <taxon>Ascidiacea</taxon>
        <taxon>Aplousobranchia</taxon>
        <taxon>Clavelinidae</taxon>
        <taxon>Clavelina</taxon>
    </lineage>
</organism>
<comment type="caution">
    <text evidence="2">The sequence shown here is derived from an EMBL/GenBank/DDBJ whole genome shotgun (WGS) entry which is preliminary data.</text>
</comment>
<feature type="domain" description="Death" evidence="1">
    <location>
        <begin position="20"/>
        <end position="89"/>
    </location>
</feature>
<dbReference type="PROSITE" id="PS50017">
    <property type="entry name" value="DEATH_DOMAIN"/>
    <property type="match status" value="1"/>
</dbReference>
<evidence type="ECO:0000259" key="1">
    <source>
        <dbReference type="PROSITE" id="PS50017"/>
    </source>
</evidence>
<protein>
    <recommendedName>
        <fullName evidence="1">Death domain-containing protein</fullName>
    </recommendedName>
</protein>
<keyword evidence="3" id="KW-1185">Reference proteome</keyword>